<reference evidence="2" key="1">
    <citation type="journal article" date="2008" name="Nature">
        <title>The amphioxus genome and the evolution of the chordate karyotype.</title>
        <authorList>
            <consortium name="US DOE Joint Genome Institute (JGI-PGF)"/>
            <person name="Putnam N.H."/>
            <person name="Butts T."/>
            <person name="Ferrier D.E.K."/>
            <person name="Furlong R.F."/>
            <person name="Hellsten U."/>
            <person name="Kawashima T."/>
            <person name="Robinson-Rechavi M."/>
            <person name="Shoguchi E."/>
            <person name="Terry A."/>
            <person name="Yu J.-K."/>
            <person name="Benito-Gutierrez E.L."/>
            <person name="Dubchak I."/>
            <person name="Garcia-Fernandez J."/>
            <person name="Gibson-Brown J.J."/>
            <person name="Grigoriev I.V."/>
            <person name="Horton A.C."/>
            <person name="de Jong P.J."/>
            <person name="Jurka J."/>
            <person name="Kapitonov V.V."/>
            <person name="Kohara Y."/>
            <person name="Kuroki Y."/>
            <person name="Lindquist E."/>
            <person name="Lucas S."/>
            <person name="Osoegawa K."/>
            <person name="Pennacchio L.A."/>
            <person name="Salamov A.A."/>
            <person name="Satou Y."/>
            <person name="Sauka-Spengler T."/>
            <person name="Schmutz J."/>
            <person name="Shin-I T."/>
            <person name="Toyoda A."/>
            <person name="Bronner-Fraser M."/>
            <person name="Fujiyama A."/>
            <person name="Holland L.Z."/>
            <person name="Holland P.W.H."/>
            <person name="Satoh N."/>
            <person name="Rokhsar D.S."/>
        </authorList>
    </citation>
    <scope>NUCLEOTIDE SEQUENCE [LARGE SCALE GENOMIC DNA]</scope>
    <source>
        <strain evidence="2">S238N-H82</strain>
        <tissue evidence="2">Testes</tissue>
    </source>
</reference>
<dbReference type="AlphaFoldDB" id="C3Z6I0"/>
<accession>C3Z6I0</accession>
<feature type="compositionally biased region" description="Basic and acidic residues" evidence="1">
    <location>
        <begin position="127"/>
        <end position="137"/>
    </location>
</feature>
<feature type="compositionally biased region" description="Polar residues" evidence="1">
    <location>
        <begin position="27"/>
        <end position="41"/>
    </location>
</feature>
<sequence>MPFSSAGRDSSRDGTDTPALAEDPVYEQQQDNLAIDSSTNARKVGSADRGCDSYISPYAVRYVEDGDNSGADAISKDEAPEDADIDPYAVTYMGQDEQTLAKVSFKKTQGATNLSEGSSTQTVADTSVRDDNRRQESSHACLGDYTSKSRI</sequence>
<evidence type="ECO:0000313" key="2">
    <source>
        <dbReference type="EMBL" id="EEN51824.1"/>
    </source>
</evidence>
<evidence type="ECO:0000256" key="1">
    <source>
        <dbReference type="SAM" id="MobiDB-lite"/>
    </source>
</evidence>
<feature type="compositionally biased region" description="Polar residues" evidence="1">
    <location>
        <begin position="107"/>
        <end position="125"/>
    </location>
</feature>
<organism>
    <name type="scientific">Branchiostoma floridae</name>
    <name type="common">Florida lancelet</name>
    <name type="synonym">Amphioxus</name>
    <dbReference type="NCBI Taxonomy" id="7739"/>
    <lineage>
        <taxon>Eukaryota</taxon>
        <taxon>Metazoa</taxon>
        <taxon>Chordata</taxon>
        <taxon>Cephalochordata</taxon>
        <taxon>Leptocardii</taxon>
        <taxon>Amphioxiformes</taxon>
        <taxon>Branchiostomatidae</taxon>
        <taxon>Branchiostoma</taxon>
    </lineage>
</organism>
<dbReference type="InParanoid" id="C3Z6I0"/>
<feature type="region of interest" description="Disordered" evidence="1">
    <location>
        <begin position="1"/>
        <end position="49"/>
    </location>
</feature>
<proteinExistence type="predicted"/>
<feature type="region of interest" description="Disordered" evidence="1">
    <location>
        <begin position="107"/>
        <end position="151"/>
    </location>
</feature>
<dbReference type="EMBL" id="GG666588">
    <property type="protein sequence ID" value="EEN51824.1"/>
    <property type="molecule type" value="Genomic_DNA"/>
</dbReference>
<protein>
    <submittedName>
        <fullName evidence="2">Uncharacterized protein</fullName>
    </submittedName>
</protein>
<gene>
    <name evidence="2" type="ORF">BRAFLDRAFT_96786</name>
</gene>
<name>C3Z6I0_BRAFL</name>